<evidence type="ECO:0000256" key="14">
    <source>
        <dbReference type="ARBA" id="ARBA00023136"/>
    </source>
</evidence>
<comment type="catalytic activity">
    <reaction evidence="1">
        <text>ATP + protein L-histidine = ADP + protein N-phospho-L-histidine.</text>
        <dbReference type="EC" id="2.7.13.3"/>
    </reaction>
</comment>
<dbReference type="Gene3D" id="1.10.287.130">
    <property type="match status" value="1"/>
</dbReference>
<keyword evidence="19" id="KW-1185">Reference proteome</keyword>
<sequence length="457" mass="52935">MSRVTSLRTQWLKLSILIITITYILFSSLLIYATSVYLKDQEYRSVSRSLEDVSSLYENQPFNSITERDIYTSLYDHQQMGLYTLSGEEVYRWPIRTQLNVDTEFEANINPVIETASVDGDDYLVGTRMLQSDYWHGYVSVVHPLNEYNTIIRMMLFIATIIGFLSVTFTSIISYFFSIQMVKPIGRFTGQLKKIENQGFAERLDLKTNIVETDYMIETFNNMMSALEESYNQQKQFVEDASHELRTPLQIIQGHLQLINRWGRNSPEVLDESLGISIEELKRINKLVEELLLLTKNEGQDYLHNEYINLNDEIKSRLESLDKVHPDYTFEARLHKGKVMYPINNYHFEQMLIIFLDNAIKFDTENKHITVGSEVDRDGNIEITITDSGVGIPEAEIDQVFNRFYRVDKSRSREQGGNGLGLSIAKKLVELYRGDVWITSVEGKSATVHIKFTKPKN</sequence>
<accession>A0A078M4L6</accession>
<dbReference type="InterPro" id="IPR003660">
    <property type="entry name" value="HAMP_dom"/>
</dbReference>
<evidence type="ECO:0000256" key="5">
    <source>
        <dbReference type="ARBA" id="ARBA00022475"/>
    </source>
</evidence>
<comment type="subcellular location">
    <subcellularLocation>
        <location evidence="2">Cell membrane</location>
        <topology evidence="2">Multi-pass membrane protein</topology>
    </subcellularLocation>
</comment>
<dbReference type="Gene3D" id="6.10.340.10">
    <property type="match status" value="1"/>
</dbReference>
<dbReference type="STRING" id="1461582.BN1048_00907"/>
<dbReference type="InterPro" id="IPR005467">
    <property type="entry name" value="His_kinase_dom"/>
</dbReference>
<dbReference type="InterPro" id="IPR003594">
    <property type="entry name" value="HATPase_dom"/>
</dbReference>
<proteinExistence type="predicted"/>
<dbReference type="PANTHER" id="PTHR45528">
    <property type="entry name" value="SENSOR HISTIDINE KINASE CPXA"/>
    <property type="match status" value="1"/>
</dbReference>
<evidence type="ECO:0000256" key="11">
    <source>
        <dbReference type="ARBA" id="ARBA00022840"/>
    </source>
</evidence>
<dbReference type="HOGENOM" id="CLU_000445_89_6_9"/>
<protein>
    <recommendedName>
        <fullName evidence="4">Signal transduction histidine-protein kinase ArlS</fullName>
        <ecNumber evidence="3">2.7.13.3</ecNumber>
    </recommendedName>
</protein>
<evidence type="ECO:0000313" key="19">
    <source>
        <dbReference type="Proteomes" id="UP000044136"/>
    </source>
</evidence>
<evidence type="ECO:0000256" key="10">
    <source>
        <dbReference type="ARBA" id="ARBA00022777"/>
    </source>
</evidence>
<organism evidence="18 19">
    <name type="scientific">Jeotgalicoccus saudimassiliensis</name>
    <dbReference type="NCBI Taxonomy" id="1461582"/>
    <lineage>
        <taxon>Bacteria</taxon>
        <taxon>Bacillati</taxon>
        <taxon>Bacillota</taxon>
        <taxon>Bacilli</taxon>
        <taxon>Bacillales</taxon>
        <taxon>Staphylococcaceae</taxon>
        <taxon>Jeotgalicoccus</taxon>
    </lineage>
</organism>
<dbReference type="Pfam" id="PF18719">
    <property type="entry name" value="ArlS_N"/>
    <property type="match status" value="1"/>
</dbReference>
<keyword evidence="14 15" id="KW-0472">Membrane</keyword>
<dbReference type="CDD" id="cd00082">
    <property type="entry name" value="HisKA"/>
    <property type="match status" value="1"/>
</dbReference>
<dbReference type="FunFam" id="3.30.565.10:FF:000006">
    <property type="entry name" value="Sensor histidine kinase WalK"/>
    <property type="match status" value="1"/>
</dbReference>
<keyword evidence="10 18" id="KW-0418">Kinase</keyword>
<evidence type="ECO:0000256" key="15">
    <source>
        <dbReference type="SAM" id="Phobius"/>
    </source>
</evidence>
<dbReference type="GO" id="GO:0000155">
    <property type="term" value="F:phosphorelay sensor kinase activity"/>
    <property type="evidence" value="ECO:0007669"/>
    <property type="project" value="InterPro"/>
</dbReference>
<dbReference type="EC" id="2.7.13.3" evidence="3"/>
<feature type="transmembrane region" description="Helical" evidence="15">
    <location>
        <begin position="12"/>
        <end position="38"/>
    </location>
</feature>
<evidence type="ECO:0000313" key="18">
    <source>
        <dbReference type="EMBL" id="CEA00292.1"/>
    </source>
</evidence>
<reference evidence="18 19" key="1">
    <citation type="submission" date="2014-07" db="EMBL/GenBank/DDBJ databases">
        <authorList>
            <person name="Urmite Genomes Urmite Genomes"/>
        </authorList>
    </citation>
    <scope>NUCLEOTIDE SEQUENCE [LARGE SCALE GENOMIC DNA]</scope>
    <source>
        <strain evidence="18 19">13MG44_air</strain>
    </source>
</reference>
<evidence type="ECO:0000256" key="2">
    <source>
        <dbReference type="ARBA" id="ARBA00004651"/>
    </source>
</evidence>
<dbReference type="SMART" id="SM00387">
    <property type="entry name" value="HATPase_c"/>
    <property type="match status" value="1"/>
</dbReference>
<dbReference type="GO" id="GO:0005524">
    <property type="term" value="F:ATP binding"/>
    <property type="evidence" value="ECO:0007669"/>
    <property type="project" value="UniProtKB-KW"/>
</dbReference>
<keyword evidence="13" id="KW-0902">Two-component regulatory system</keyword>
<dbReference type="EMBL" id="CCSE01000001">
    <property type="protein sequence ID" value="CEA00292.1"/>
    <property type="molecule type" value="Genomic_DNA"/>
</dbReference>
<keyword evidence="11" id="KW-0067">ATP-binding</keyword>
<feature type="domain" description="Histidine kinase" evidence="16">
    <location>
        <begin position="240"/>
        <end position="456"/>
    </location>
</feature>
<keyword evidence="7" id="KW-0808">Transferase</keyword>
<dbReference type="FunFam" id="1.10.287.130:FF:000001">
    <property type="entry name" value="Two-component sensor histidine kinase"/>
    <property type="match status" value="1"/>
</dbReference>
<evidence type="ECO:0000256" key="7">
    <source>
        <dbReference type="ARBA" id="ARBA00022679"/>
    </source>
</evidence>
<dbReference type="InterPro" id="IPR036097">
    <property type="entry name" value="HisK_dim/P_sf"/>
</dbReference>
<dbReference type="OrthoDB" id="9786919at2"/>
<keyword evidence="12 15" id="KW-1133">Transmembrane helix</keyword>
<dbReference type="PROSITE" id="PS50109">
    <property type="entry name" value="HIS_KIN"/>
    <property type="match status" value="1"/>
</dbReference>
<dbReference type="InterPro" id="IPR050398">
    <property type="entry name" value="HssS/ArlS-like"/>
</dbReference>
<evidence type="ECO:0000256" key="6">
    <source>
        <dbReference type="ARBA" id="ARBA00022553"/>
    </source>
</evidence>
<evidence type="ECO:0000256" key="9">
    <source>
        <dbReference type="ARBA" id="ARBA00022741"/>
    </source>
</evidence>
<dbReference type="PRINTS" id="PR00344">
    <property type="entry name" value="BCTRLSENSOR"/>
</dbReference>
<gene>
    <name evidence="18" type="primary">arlS_1</name>
    <name evidence="18" type="ORF">BN1048_00907</name>
</gene>
<dbReference type="AlphaFoldDB" id="A0A078M4L6"/>
<dbReference type="RefSeq" id="WP_035808888.1">
    <property type="nucleotide sequence ID" value="NZ_CCSE01000001.1"/>
</dbReference>
<dbReference type="SMART" id="SM00388">
    <property type="entry name" value="HisKA"/>
    <property type="match status" value="1"/>
</dbReference>
<evidence type="ECO:0000256" key="3">
    <source>
        <dbReference type="ARBA" id="ARBA00012438"/>
    </source>
</evidence>
<dbReference type="SUPFAM" id="SSF55874">
    <property type="entry name" value="ATPase domain of HSP90 chaperone/DNA topoisomerase II/histidine kinase"/>
    <property type="match status" value="1"/>
</dbReference>
<evidence type="ECO:0000256" key="13">
    <source>
        <dbReference type="ARBA" id="ARBA00023012"/>
    </source>
</evidence>
<evidence type="ECO:0000256" key="1">
    <source>
        <dbReference type="ARBA" id="ARBA00000085"/>
    </source>
</evidence>
<keyword evidence="9" id="KW-0547">Nucleotide-binding</keyword>
<dbReference type="GO" id="GO:0005886">
    <property type="term" value="C:plasma membrane"/>
    <property type="evidence" value="ECO:0007669"/>
    <property type="project" value="UniProtKB-SubCell"/>
</dbReference>
<dbReference type="PROSITE" id="PS50885">
    <property type="entry name" value="HAMP"/>
    <property type="match status" value="1"/>
</dbReference>
<dbReference type="Pfam" id="PF00512">
    <property type="entry name" value="HisKA"/>
    <property type="match status" value="1"/>
</dbReference>
<name>A0A078M4L6_9STAP</name>
<evidence type="ECO:0000256" key="12">
    <source>
        <dbReference type="ARBA" id="ARBA00022989"/>
    </source>
</evidence>
<evidence type="ECO:0000256" key="8">
    <source>
        <dbReference type="ARBA" id="ARBA00022692"/>
    </source>
</evidence>
<dbReference type="Proteomes" id="UP000044136">
    <property type="component" value="Unassembled WGS sequence"/>
</dbReference>
<evidence type="ECO:0000256" key="4">
    <source>
        <dbReference type="ARBA" id="ARBA00015735"/>
    </source>
</evidence>
<evidence type="ECO:0000259" key="17">
    <source>
        <dbReference type="PROSITE" id="PS50885"/>
    </source>
</evidence>
<dbReference type="Gene3D" id="3.30.565.10">
    <property type="entry name" value="Histidine kinase-like ATPase, C-terminal domain"/>
    <property type="match status" value="1"/>
</dbReference>
<dbReference type="PANTHER" id="PTHR45528:SF12">
    <property type="entry name" value="SENSOR HISTIDINE KINASE ARSS"/>
    <property type="match status" value="1"/>
</dbReference>
<keyword evidence="5" id="KW-1003">Cell membrane</keyword>
<dbReference type="InterPro" id="IPR003661">
    <property type="entry name" value="HisK_dim/P_dom"/>
</dbReference>
<dbReference type="SUPFAM" id="SSF47384">
    <property type="entry name" value="Homodimeric domain of signal transducing histidine kinase"/>
    <property type="match status" value="1"/>
</dbReference>
<dbReference type="InterPro" id="IPR004358">
    <property type="entry name" value="Sig_transdc_His_kin-like_C"/>
</dbReference>
<keyword evidence="6" id="KW-0597">Phosphoprotein</keyword>
<feature type="domain" description="HAMP" evidence="17">
    <location>
        <begin position="179"/>
        <end position="232"/>
    </location>
</feature>
<dbReference type="InterPro" id="IPR041610">
    <property type="entry name" value="ArlS_N"/>
</dbReference>
<evidence type="ECO:0000259" key="16">
    <source>
        <dbReference type="PROSITE" id="PS50109"/>
    </source>
</evidence>
<dbReference type="Pfam" id="PF02518">
    <property type="entry name" value="HATPase_c"/>
    <property type="match status" value="1"/>
</dbReference>
<dbReference type="eggNOG" id="COG5002">
    <property type="taxonomic scope" value="Bacteria"/>
</dbReference>
<keyword evidence="8 15" id="KW-0812">Transmembrane</keyword>
<dbReference type="InterPro" id="IPR036890">
    <property type="entry name" value="HATPase_C_sf"/>
</dbReference>
<feature type="transmembrane region" description="Helical" evidence="15">
    <location>
        <begin position="155"/>
        <end position="177"/>
    </location>
</feature>